<organism evidence="2">
    <name type="scientific">viral metagenome</name>
    <dbReference type="NCBI Taxonomy" id="1070528"/>
    <lineage>
        <taxon>unclassified sequences</taxon>
        <taxon>metagenomes</taxon>
        <taxon>organismal metagenomes</taxon>
    </lineage>
</organism>
<proteinExistence type="predicted"/>
<sequence>MNYLRKQTIEALDTLVEYPELSEYIKSFEGDGGFMYTIETDETRKALSNKLGDVLDSNGMHSGASWGCMLRSVQAVLSGHITREKILQDIEIEEHRQQELREQREAEQCKAEQCKAEQCKTEQKKETPGLCCYGALDVSALSEEDLQIYKKFVIEDDNTAADFVIWRYPELFEYISNNSVTINASDDQPEETFPGVVIIFENKKQRLRDGFMDTWVEVNSALRKRSE</sequence>
<dbReference type="EMBL" id="MN740193">
    <property type="protein sequence ID" value="QHT92648.1"/>
    <property type="molecule type" value="Genomic_DNA"/>
</dbReference>
<feature type="coiled-coil region" evidence="1">
    <location>
        <begin position="83"/>
        <end position="117"/>
    </location>
</feature>
<evidence type="ECO:0000313" key="2">
    <source>
        <dbReference type="EMBL" id="QHT92648.1"/>
    </source>
</evidence>
<reference evidence="2" key="1">
    <citation type="journal article" date="2020" name="Nature">
        <title>Giant virus diversity and host interactions through global metagenomics.</title>
        <authorList>
            <person name="Schulz F."/>
            <person name="Roux S."/>
            <person name="Paez-Espino D."/>
            <person name="Jungbluth S."/>
            <person name="Walsh D.A."/>
            <person name="Denef V.J."/>
            <person name="McMahon K.D."/>
            <person name="Konstantinidis K.T."/>
            <person name="Eloe-Fadrosh E.A."/>
            <person name="Kyrpides N.C."/>
            <person name="Woyke T."/>
        </authorList>
    </citation>
    <scope>NUCLEOTIDE SEQUENCE</scope>
    <source>
        <strain evidence="2">GVMAG-M-3300023184-89</strain>
    </source>
</reference>
<name>A0A6C0IHG5_9ZZZZ</name>
<accession>A0A6C0IHG5</accession>
<evidence type="ECO:0000256" key="1">
    <source>
        <dbReference type="SAM" id="Coils"/>
    </source>
</evidence>
<keyword evidence="1" id="KW-0175">Coiled coil</keyword>
<protein>
    <submittedName>
        <fullName evidence="2">Uncharacterized protein</fullName>
    </submittedName>
</protein>
<dbReference type="AlphaFoldDB" id="A0A6C0IHG5"/>